<comment type="caution">
    <text evidence="16">The sequence shown here is derived from an EMBL/GenBank/DDBJ whole genome shotgun (WGS) entry which is preliminary data.</text>
</comment>
<gene>
    <name evidence="16" type="ORF">GAB14E_0750</name>
</gene>
<proteinExistence type="predicted"/>
<dbReference type="OrthoDB" id="9804645at2"/>
<evidence type="ECO:0000256" key="13">
    <source>
        <dbReference type="ARBA" id="ARBA00023136"/>
    </source>
</evidence>
<evidence type="ECO:0000256" key="12">
    <source>
        <dbReference type="ARBA" id="ARBA00023012"/>
    </source>
</evidence>
<evidence type="ECO:0000256" key="9">
    <source>
        <dbReference type="ARBA" id="ARBA00022777"/>
    </source>
</evidence>
<dbReference type="InterPro" id="IPR005467">
    <property type="entry name" value="His_kinase_dom"/>
</dbReference>
<keyword evidence="6" id="KW-0808">Transferase</keyword>
<keyword evidence="13 14" id="KW-0472">Membrane</keyword>
<accession>A0A099K8R1</accession>
<dbReference type="SMART" id="SM00388">
    <property type="entry name" value="HisKA"/>
    <property type="match status" value="1"/>
</dbReference>
<dbReference type="GO" id="GO:0000155">
    <property type="term" value="F:phosphorelay sensor kinase activity"/>
    <property type="evidence" value="ECO:0007669"/>
    <property type="project" value="InterPro"/>
</dbReference>
<keyword evidence="5" id="KW-0597">Phosphoprotein</keyword>
<evidence type="ECO:0000256" key="4">
    <source>
        <dbReference type="ARBA" id="ARBA00022475"/>
    </source>
</evidence>
<dbReference type="PROSITE" id="PS50109">
    <property type="entry name" value="HIS_KIN"/>
    <property type="match status" value="1"/>
</dbReference>
<dbReference type="CDD" id="cd00082">
    <property type="entry name" value="HisKA"/>
    <property type="match status" value="1"/>
</dbReference>
<dbReference type="PATRIC" id="fig|28229.3.peg.4695"/>
<dbReference type="InterPro" id="IPR036890">
    <property type="entry name" value="HATPase_C_sf"/>
</dbReference>
<dbReference type="SUPFAM" id="SSF55874">
    <property type="entry name" value="ATPase domain of HSP90 chaperone/DNA topoisomerase II/histidine kinase"/>
    <property type="match status" value="1"/>
</dbReference>
<name>A0A099K8R1_COLPS</name>
<evidence type="ECO:0000256" key="8">
    <source>
        <dbReference type="ARBA" id="ARBA00022741"/>
    </source>
</evidence>
<dbReference type="EMBL" id="JQEC01000075">
    <property type="protein sequence ID" value="KGJ86477.1"/>
    <property type="molecule type" value="Genomic_DNA"/>
</dbReference>
<keyword evidence="12" id="KW-0902">Two-component regulatory system</keyword>
<reference evidence="16 17" key="1">
    <citation type="submission" date="2014-08" db="EMBL/GenBank/DDBJ databases">
        <title>Genomic and Phenotypic Diversity of Colwellia psychrerythraea strains from Disparate Marine Basins.</title>
        <authorList>
            <person name="Techtmann S.M."/>
            <person name="Stelling S.C."/>
            <person name="Utturkar S.M."/>
            <person name="Alshibli N."/>
            <person name="Harris A."/>
            <person name="Brown S.D."/>
            <person name="Hazen T.C."/>
        </authorList>
    </citation>
    <scope>NUCLEOTIDE SEQUENCE [LARGE SCALE GENOMIC DNA]</scope>
    <source>
        <strain evidence="16 17">GAB14E</strain>
    </source>
</reference>
<dbReference type="InterPro" id="IPR036097">
    <property type="entry name" value="HisK_dim/P_sf"/>
</dbReference>
<dbReference type="InterPro" id="IPR003594">
    <property type="entry name" value="HATPase_dom"/>
</dbReference>
<evidence type="ECO:0000256" key="10">
    <source>
        <dbReference type="ARBA" id="ARBA00022840"/>
    </source>
</evidence>
<dbReference type="InterPro" id="IPR050398">
    <property type="entry name" value="HssS/ArlS-like"/>
</dbReference>
<keyword evidence="8" id="KW-0547">Nucleotide-binding</keyword>
<protein>
    <recommendedName>
        <fullName evidence="3">histidine kinase</fullName>
        <ecNumber evidence="3">2.7.13.3</ecNumber>
    </recommendedName>
</protein>
<dbReference type="Proteomes" id="UP000029868">
    <property type="component" value="Unassembled WGS sequence"/>
</dbReference>
<dbReference type="PRINTS" id="PR00344">
    <property type="entry name" value="BCTRLSENSOR"/>
</dbReference>
<dbReference type="SMART" id="SM00387">
    <property type="entry name" value="HATPase_c"/>
    <property type="match status" value="1"/>
</dbReference>
<keyword evidence="10" id="KW-0067">ATP-binding</keyword>
<evidence type="ECO:0000256" key="14">
    <source>
        <dbReference type="SAM" id="Phobius"/>
    </source>
</evidence>
<dbReference type="RefSeq" id="WP_033084615.1">
    <property type="nucleotide sequence ID" value="NZ_JQEC01000075.1"/>
</dbReference>
<evidence type="ECO:0000313" key="16">
    <source>
        <dbReference type="EMBL" id="KGJ86477.1"/>
    </source>
</evidence>
<dbReference type="PANTHER" id="PTHR45528">
    <property type="entry name" value="SENSOR HISTIDINE KINASE CPXA"/>
    <property type="match status" value="1"/>
</dbReference>
<feature type="domain" description="Histidine kinase" evidence="15">
    <location>
        <begin position="249"/>
        <end position="473"/>
    </location>
</feature>
<sequence>MNKLSLSLFSRLYLAIIISVIISVSLTKFFMDSYDDQEDFNEFISEVNYIFKEIAVNAEIQINTEQQIIPLGFPLDNFLTAKLINPDMNSEVCPSCQLITRINNTSYYQMLDGGRLVEFKLPNAKSNIVIYEKNESEIKPEDLPEDLVEELAEGFTGGILDDEDVDFVFLSLILVTSLFLGIAIYWPIKNLQNQINTLIDTHQQFGSGNMTAKANEDIQKPLDKLASSFNDMALAIADNVKERDTFSQAIPHEVRTPLSRIQLASGLIRRKSTDLDILALVDDVDNYVVDINELISQIVEYSKINSTAVTGTSSNLTNENELDQFQTIELKAFIESRLHLLAKNQNKECILTVDESIEITTNPFYLRLLVDNFIKNAFNHAQTKIKLSASVILFNNEQQLTITIEDDGVGVPIEDRETIFIAFARLDKSRSRKTGGLGLGLPIAKAAATKMTGKIVVSESPLGGAQFSFTKAV</sequence>
<dbReference type="Gene3D" id="1.10.287.130">
    <property type="match status" value="1"/>
</dbReference>
<dbReference type="GO" id="GO:0005886">
    <property type="term" value="C:plasma membrane"/>
    <property type="evidence" value="ECO:0007669"/>
    <property type="project" value="UniProtKB-SubCell"/>
</dbReference>
<comment type="subcellular location">
    <subcellularLocation>
        <location evidence="2">Cell membrane</location>
        <topology evidence="2">Multi-pass membrane protein</topology>
    </subcellularLocation>
</comment>
<keyword evidence="4" id="KW-1003">Cell membrane</keyword>
<dbReference type="PANTHER" id="PTHR45528:SF1">
    <property type="entry name" value="SENSOR HISTIDINE KINASE CPXA"/>
    <property type="match status" value="1"/>
</dbReference>
<evidence type="ECO:0000256" key="3">
    <source>
        <dbReference type="ARBA" id="ARBA00012438"/>
    </source>
</evidence>
<dbReference type="Pfam" id="PF00512">
    <property type="entry name" value="HisKA"/>
    <property type="match status" value="1"/>
</dbReference>
<keyword evidence="11 14" id="KW-1133">Transmembrane helix</keyword>
<dbReference type="AlphaFoldDB" id="A0A099K8R1"/>
<comment type="catalytic activity">
    <reaction evidence="1">
        <text>ATP + protein L-histidine = ADP + protein N-phospho-L-histidine.</text>
        <dbReference type="EC" id="2.7.13.3"/>
    </reaction>
</comment>
<evidence type="ECO:0000259" key="15">
    <source>
        <dbReference type="PROSITE" id="PS50109"/>
    </source>
</evidence>
<evidence type="ECO:0000256" key="1">
    <source>
        <dbReference type="ARBA" id="ARBA00000085"/>
    </source>
</evidence>
<evidence type="ECO:0000256" key="5">
    <source>
        <dbReference type="ARBA" id="ARBA00022553"/>
    </source>
</evidence>
<dbReference type="EC" id="2.7.13.3" evidence="3"/>
<evidence type="ECO:0000256" key="2">
    <source>
        <dbReference type="ARBA" id="ARBA00004651"/>
    </source>
</evidence>
<evidence type="ECO:0000256" key="6">
    <source>
        <dbReference type="ARBA" id="ARBA00022679"/>
    </source>
</evidence>
<keyword evidence="7 14" id="KW-0812">Transmembrane</keyword>
<feature type="transmembrane region" description="Helical" evidence="14">
    <location>
        <begin position="12"/>
        <end position="31"/>
    </location>
</feature>
<dbReference type="SUPFAM" id="SSF47384">
    <property type="entry name" value="Homodimeric domain of signal transducing histidine kinase"/>
    <property type="match status" value="1"/>
</dbReference>
<dbReference type="GO" id="GO:0005524">
    <property type="term" value="F:ATP binding"/>
    <property type="evidence" value="ECO:0007669"/>
    <property type="project" value="UniProtKB-KW"/>
</dbReference>
<dbReference type="InterPro" id="IPR004358">
    <property type="entry name" value="Sig_transdc_His_kin-like_C"/>
</dbReference>
<organism evidence="16 17">
    <name type="scientific">Colwellia psychrerythraea</name>
    <name type="common">Vibrio psychroerythus</name>
    <dbReference type="NCBI Taxonomy" id="28229"/>
    <lineage>
        <taxon>Bacteria</taxon>
        <taxon>Pseudomonadati</taxon>
        <taxon>Pseudomonadota</taxon>
        <taxon>Gammaproteobacteria</taxon>
        <taxon>Alteromonadales</taxon>
        <taxon>Colwelliaceae</taxon>
        <taxon>Colwellia</taxon>
    </lineage>
</organism>
<dbReference type="Pfam" id="PF02518">
    <property type="entry name" value="HATPase_c"/>
    <property type="match status" value="1"/>
</dbReference>
<dbReference type="InterPro" id="IPR003661">
    <property type="entry name" value="HisK_dim/P_dom"/>
</dbReference>
<evidence type="ECO:0000256" key="7">
    <source>
        <dbReference type="ARBA" id="ARBA00022692"/>
    </source>
</evidence>
<evidence type="ECO:0000313" key="17">
    <source>
        <dbReference type="Proteomes" id="UP000029868"/>
    </source>
</evidence>
<dbReference type="Gene3D" id="3.30.565.10">
    <property type="entry name" value="Histidine kinase-like ATPase, C-terminal domain"/>
    <property type="match status" value="1"/>
</dbReference>
<evidence type="ECO:0000256" key="11">
    <source>
        <dbReference type="ARBA" id="ARBA00022989"/>
    </source>
</evidence>
<feature type="transmembrane region" description="Helical" evidence="14">
    <location>
        <begin position="167"/>
        <end position="188"/>
    </location>
</feature>
<keyword evidence="9 16" id="KW-0418">Kinase</keyword>